<dbReference type="EMBL" id="QGKY02001015">
    <property type="protein sequence ID" value="KAF2576430.1"/>
    <property type="molecule type" value="Genomic_DNA"/>
</dbReference>
<feature type="region of interest" description="Disordered" evidence="1">
    <location>
        <begin position="1"/>
        <end position="29"/>
    </location>
</feature>
<sequence length="108" mass="11243">MEGSPYQKFSISRRMGGDPGTGPGKLDSGEPGLLLAGILGTGVPSSGDPEACVLPGVWRNSIPDALKSTGVAHSQQASLRQDIAPDGEHWASDDVLEMVEPRALMCRG</sequence>
<dbReference type="AlphaFoldDB" id="A0A8S9J1V3"/>
<comment type="caution">
    <text evidence="2">The sequence shown here is derived from an EMBL/GenBank/DDBJ whole genome shotgun (WGS) entry which is preliminary data.</text>
</comment>
<reference evidence="2" key="1">
    <citation type="submission" date="2019-12" db="EMBL/GenBank/DDBJ databases">
        <title>Genome sequencing and annotation of Brassica cretica.</title>
        <authorList>
            <person name="Studholme D.J."/>
            <person name="Sarris P.F."/>
        </authorList>
    </citation>
    <scope>NUCLEOTIDE SEQUENCE</scope>
    <source>
        <strain evidence="2">PFS-102/07</strain>
        <tissue evidence="2">Leaf</tissue>
    </source>
</reference>
<gene>
    <name evidence="2" type="ORF">F2Q70_00003909</name>
</gene>
<evidence type="ECO:0000313" key="2">
    <source>
        <dbReference type="EMBL" id="KAF2576430.1"/>
    </source>
</evidence>
<protein>
    <submittedName>
        <fullName evidence="2">Uncharacterized protein</fullName>
    </submittedName>
</protein>
<proteinExistence type="predicted"/>
<organism evidence="2">
    <name type="scientific">Brassica cretica</name>
    <name type="common">Mustard</name>
    <dbReference type="NCBI Taxonomy" id="69181"/>
    <lineage>
        <taxon>Eukaryota</taxon>
        <taxon>Viridiplantae</taxon>
        <taxon>Streptophyta</taxon>
        <taxon>Embryophyta</taxon>
        <taxon>Tracheophyta</taxon>
        <taxon>Spermatophyta</taxon>
        <taxon>Magnoliopsida</taxon>
        <taxon>eudicotyledons</taxon>
        <taxon>Gunneridae</taxon>
        <taxon>Pentapetalae</taxon>
        <taxon>rosids</taxon>
        <taxon>malvids</taxon>
        <taxon>Brassicales</taxon>
        <taxon>Brassicaceae</taxon>
        <taxon>Brassiceae</taxon>
        <taxon>Brassica</taxon>
    </lineage>
</organism>
<evidence type="ECO:0000256" key="1">
    <source>
        <dbReference type="SAM" id="MobiDB-lite"/>
    </source>
</evidence>
<accession>A0A8S9J1V3</accession>
<name>A0A8S9J1V3_BRACR</name>